<evidence type="ECO:0000313" key="2">
    <source>
        <dbReference type="Proteomes" id="UP000784880"/>
    </source>
</evidence>
<organism evidence="1 2">
    <name type="scientific">Evansella tamaricis</name>
    <dbReference type="NCBI Taxonomy" id="2069301"/>
    <lineage>
        <taxon>Bacteria</taxon>
        <taxon>Bacillati</taxon>
        <taxon>Bacillota</taxon>
        <taxon>Bacilli</taxon>
        <taxon>Bacillales</taxon>
        <taxon>Bacillaceae</taxon>
        <taxon>Evansella</taxon>
    </lineage>
</organism>
<name>A0ABS6JKU7_9BACI</name>
<gene>
    <name evidence="1" type="ORF">KS419_20930</name>
</gene>
<keyword evidence="2" id="KW-1185">Reference proteome</keyword>
<reference evidence="1 2" key="1">
    <citation type="submission" date="2021-06" db="EMBL/GenBank/DDBJ databases">
        <title>Bacillus sp. RD4P76, an endophyte from a halophyte.</title>
        <authorList>
            <person name="Sun J.-Q."/>
        </authorList>
    </citation>
    <scope>NUCLEOTIDE SEQUENCE [LARGE SCALE GENOMIC DNA]</scope>
    <source>
        <strain evidence="1 2">CGMCC 1.15917</strain>
    </source>
</reference>
<dbReference type="RefSeq" id="WP_217068580.1">
    <property type="nucleotide sequence ID" value="NZ_JAHQCS010000169.1"/>
</dbReference>
<accession>A0ABS6JKU7</accession>
<sequence length="118" mass="13598">MKERVSFFKLSLGYSIVQKRFKVDNRSSKSVSFVPKTPQCGRIICPANQLQLSPTNTKGGKQGRTDDILLEDLFANFVVLRKARRSKRRRHQRRAYPHESATSCLDGQDVLYRACHRT</sequence>
<proteinExistence type="predicted"/>
<evidence type="ECO:0000313" key="1">
    <source>
        <dbReference type="EMBL" id="MBU9714206.1"/>
    </source>
</evidence>
<protein>
    <submittedName>
        <fullName evidence="1">Uncharacterized protein</fullName>
    </submittedName>
</protein>
<comment type="caution">
    <text evidence="1">The sequence shown here is derived from an EMBL/GenBank/DDBJ whole genome shotgun (WGS) entry which is preliminary data.</text>
</comment>
<dbReference type="EMBL" id="JAHQCS010000169">
    <property type="protein sequence ID" value="MBU9714206.1"/>
    <property type="molecule type" value="Genomic_DNA"/>
</dbReference>
<dbReference type="Proteomes" id="UP000784880">
    <property type="component" value="Unassembled WGS sequence"/>
</dbReference>